<dbReference type="Gene3D" id="3.10.110.10">
    <property type="entry name" value="Ubiquitin Conjugating Enzyme"/>
    <property type="match status" value="1"/>
</dbReference>
<feature type="region of interest" description="Disordered" evidence="3">
    <location>
        <begin position="4858"/>
        <end position="4878"/>
    </location>
</feature>
<feature type="compositionally biased region" description="Basic and acidic residues" evidence="3">
    <location>
        <begin position="4968"/>
        <end position="4987"/>
    </location>
</feature>
<dbReference type="PANTHER" id="PTHR46116:SF39">
    <property type="entry name" value="BACULOVIRAL IAP REPEAT-CONTAINING PROTEIN 6"/>
    <property type="match status" value="1"/>
</dbReference>
<dbReference type="Pfam" id="PF00653">
    <property type="entry name" value="BIR"/>
    <property type="match status" value="1"/>
</dbReference>
<feature type="region of interest" description="Disordered" evidence="3">
    <location>
        <begin position="4961"/>
        <end position="4987"/>
    </location>
</feature>
<dbReference type="InterPro" id="IPR001370">
    <property type="entry name" value="BIR_rpt"/>
</dbReference>
<keyword evidence="2" id="KW-0833">Ubl conjugation pathway</keyword>
<feature type="compositionally biased region" description="Polar residues" evidence="3">
    <location>
        <begin position="5055"/>
        <end position="5068"/>
    </location>
</feature>
<dbReference type="SMART" id="SM00238">
    <property type="entry name" value="BIR"/>
    <property type="match status" value="1"/>
</dbReference>
<dbReference type="Pfam" id="PF00179">
    <property type="entry name" value="UQ_con"/>
    <property type="match status" value="1"/>
</dbReference>
<feature type="region of interest" description="Disordered" evidence="3">
    <location>
        <begin position="5055"/>
        <end position="5085"/>
    </location>
</feature>
<evidence type="ECO:0000259" key="4">
    <source>
        <dbReference type="PROSITE" id="PS50127"/>
    </source>
</evidence>
<dbReference type="GO" id="GO:0016740">
    <property type="term" value="F:transferase activity"/>
    <property type="evidence" value="ECO:0007669"/>
    <property type="project" value="UniProtKB-KW"/>
</dbReference>
<feature type="compositionally biased region" description="Polar residues" evidence="3">
    <location>
        <begin position="4859"/>
        <end position="4878"/>
    </location>
</feature>
<gene>
    <name evidence="5" type="ORF">D915_005374</name>
</gene>
<protein>
    <recommendedName>
        <fullName evidence="4">UBC core domain-containing protein</fullName>
    </recommendedName>
</protein>
<dbReference type="EMBL" id="JXXN02001922">
    <property type="protein sequence ID" value="THD23826.1"/>
    <property type="molecule type" value="Genomic_DNA"/>
</dbReference>
<feature type="compositionally biased region" description="Low complexity" evidence="3">
    <location>
        <begin position="1315"/>
        <end position="1332"/>
    </location>
</feature>
<dbReference type="SMART" id="SM00212">
    <property type="entry name" value="UBCc"/>
    <property type="match status" value="1"/>
</dbReference>
<dbReference type="CDD" id="cd00022">
    <property type="entry name" value="BIR"/>
    <property type="match status" value="1"/>
</dbReference>
<feature type="domain" description="UBC core" evidence="4">
    <location>
        <begin position="5164"/>
        <end position="5331"/>
    </location>
</feature>
<dbReference type="CDD" id="cd23810">
    <property type="entry name" value="UBCc_BIRC6"/>
    <property type="match status" value="1"/>
</dbReference>
<evidence type="ECO:0000313" key="5">
    <source>
        <dbReference type="EMBL" id="THD23826.1"/>
    </source>
</evidence>
<dbReference type="GO" id="GO:0005634">
    <property type="term" value="C:nucleus"/>
    <property type="evidence" value="ECO:0007669"/>
    <property type="project" value="TreeGrafter"/>
</dbReference>
<dbReference type="PROSITE" id="PS50127">
    <property type="entry name" value="UBC_2"/>
    <property type="match status" value="1"/>
</dbReference>
<dbReference type="Proteomes" id="UP000230066">
    <property type="component" value="Unassembled WGS sequence"/>
</dbReference>
<dbReference type="PROSITE" id="PS50143">
    <property type="entry name" value="BIR_REPEAT_2"/>
    <property type="match status" value="1"/>
</dbReference>
<accession>A0A4E0R9M1</accession>
<dbReference type="InterPro" id="IPR000608">
    <property type="entry name" value="UBC"/>
</dbReference>
<evidence type="ECO:0000313" key="6">
    <source>
        <dbReference type="Proteomes" id="UP000230066"/>
    </source>
</evidence>
<reference evidence="5" key="1">
    <citation type="submission" date="2019-03" db="EMBL/GenBank/DDBJ databases">
        <title>Improved annotation for the trematode Fasciola hepatica.</title>
        <authorList>
            <person name="Choi Y.-J."/>
            <person name="Martin J."/>
            <person name="Mitreva M."/>
        </authorList>
    </citation>
    <scope>NUCLEOTIDE SEQUENCE [LARGE SCALE GENOMIC DNA]</scope>
</reference>
<dbReference type="GO" id="GO:0043066">
    <property type="term" value="P:negative regulation of apoptotic process"/>
    <property type="evidence" value="ECO:0007669"/>
    <property type="project" value="TreeGrafter"/>
</dbReference>
<evidence type="ECO:0000256" key="1">
    <source>
        <dbReference type="ARBA" id="ARBA00022679"/>
    </source>
</evidence>
<keyword evidence="6" id="KW-1185">Reference proteome</keyword>
<proteinExistence type="predicted"/>
<evidence type="ECO:0000256" key="2">
    <source>
        <dbReference type="ARBA" id="ARBA00022786"/>
    </source>
</evidence>
<dbReference type="SUPFAM" id="SSF54495">
    <property type="entry name" value="UBC-like"/>
    <property type="match status" value="1"/>
</dbReference>
<feature type="compositionally biased region" description="Basic residues" evidence="3">
    <location>
        <begin position="615"/>
        <end position="624"/>
    </location>
</feature>
<feature type="region of interest" description="Disordered" evidence="3">
    <location>
        <begin position="609"/>
        <end position="630"/>
    </location>
</feature>
<organism evidence="5 6">
    <name type="scientific">Fasciola hepatica</name>
    <name type="common">Liver fluke</name>
    <dbReference type="NCBI Taxonomy" id="6192"/>
    <lineage>
        <taxon>Eukaryota</taxon>
        <taxon>Metazoa</taxon>
        <taxon>Spiralia</taxon>
        <taxon>Lophotrochozoa</taxon>
        <taxon>Platyhelminthes</taxon>
        <taxon>Trematoda</taxon>
        <taxon>Digenea</taxon>
        <taxon>Plagiorchiida</taxon>
        <taxon>Echinostomata</taxon>
        <taxon>Echinostomatoidea</taxon>
        <taxon>Fasciolidae</taxon>
        <taxon>Fasciola</taxon>
    </lineage>
</organism>
<keyword evidence="1" id="KW-0808">Transferase</keyword>
<dbReference type="Gene3D" id="1.10.1170.10">
    <property type="entry name" value="Inhibitor Of Apoptosis Protein (2mihbC-IAP-1), Chain A"/>
    <property type="match status" value="1"/>
</dbReference>
<evidence type="ECO:0000256" key="3">
    <source>
        <dbReference type="SAM" id="MobiDB-lite"/>
    </source>
</evidence>
<dbReference type="GO" id="GO:0004869">
    <property type="term" value="F:cysteine-type endopeptidase inhibitor activity"/>
    <property type="evidence" value="ECO:0007669"/>
    <property type="project" value="TreeGrafter"/>
</dbReference>
<feature type="region of interest" description="Disordered" evidence="3">
    <location>
        <begin position="1314"/>
        <end position="1335"/>
    </location>
</feature>
<dbReference type="SUPFAM" id="SSF57924">
    <property type="entry name" value="Inhibitor of apoptosis (IAP) repeat"/>
    <property type="match status" value="1"/>
</dbReference>
<dbReference type="PANTHER" id="PTHR46116">
    <property type="entry name" value="(E3-INDEPENDENT) E2 UBIQUITIN-CONJUGATING ENZYME"/>
    <property type="match status" value="1"/>
</dbReference>
<name>A0A4E0R9M1_FASHE</name>
<sequence length="5383" mass="600480">MVPPVELIWRNVLPTPSPVQNLCYVPRVNALLCSSKDGTLSMHTAYSGSLICSSLIEGSRRSDKGNILLQYFEPRDSIVIARGGLFNVRRRFEEVFLISDILEPPVKDPTDRVRLELTPHQASVFKSALNSGDNNFETFEKAGLRVISSENLPRLNNWPALILEGPYDVLASCVQHMLHMSQTNNSPLAQLAAAINSRLFRSILSDEVLTSLCYWQTKILMNIEQYRRISFCVWPHMDYQWATPEAMAAAGFYKMAMDTGDRVFCFLCDICLTNWEPTDEPWSEHNRHASHCPFVQSKSSSNVPIIDSRVLESARIQEISNSPIELIGSSTSEDFLITSTRTGDITIWDVSVLLRVNVHTHEVEVHSACIVRPSSLSQPPEPCPFKVTSFEPVEHHTILGCSLSTPLIRELRTALNWMSERCTHTTENDLCNLCSDNKKAQPCVLVIRVYPLTIMGLMSRLRQTQKLRDIRILSSATATRIARCLQDQGYFPADLKPSFEFDEKSSCESHEVPINDENGDESDWFCASSSSVDDFSDGHLVFRNNPFTFDEPNMVAPDNAKVTHISQVKKALEFYEALGLQHLIDGDSNNLQLSETKITPDETILFPPSCLSEGHRRHRQKTGKPTHSETTNMCAPKLIELLTLSHDYHSSSIFQLVSILKPIELNLPEFRNGVLHMDKPVHQTSFVRYCQGLLTCLGNGSGINLLSGDVGQSTADNASELSGGLLLFGYDPSGAESGRPYLSEKPVIEFPLVGLDCPMQVCLMNSGMQQCNSTDSDENDSLTLPISTDQSVATKVKLSAQEGCETYTQCLVLTTTSGLCRVDFFVTPTGSYRRRWLLHGVHSSSSSPHITCMTYCEDTGCICIGDQSGVISLYQESSDRSVTDLDSSNIEAISTKEILAETTHPLDNLITLEQLTHSVPLDIRTRAFFTSSNSWVEIDLSEELAHRSTAKDRVFESQRRRKASVFNLKQTTFGVSIGKVPTVNQVQNPSVSNASVVAEDSGECDAIQVISRFVTRQLMASHEENVHGVTDTLHNCLHKAVLPIQLALTGGSAARIWESKLEQKANEPNSSYNAFEVVASDSESILDISLSRTCSVSHFGLHLCMSDIQVNQPFYVYVTLLRNSLFSRRPASDMDPATAVHFSAKSDPDLMMDDLQAPFIDEEYAELIDPHECGSHLQTSFPKSASPLLSEGSHVRVHGRAWYFPNGHPLPPARLREIGADILAGPYLVADYLDPMKRIAFIPLTSPDLIKCRTRFYALHFRIMPSKEVKRYPAADPNPVTVGTHDSVGSNVSLPELFSMIGLTVHRFTHAKMWPTSDPEQTTSTSSPSTNDEPVKPVVPRMLNKFVPYERAQRLALLRSNKLHANLIRLLASSTTERALTIGCLHPQQGFLTALDLLIWIVNLYHHELHWPNAILKQLFQCAADNCQNLLENLIVYGDRQVVQMGTRLFFALLSLESRWAHSSSRPQPTFHIALLSTLTDTDLASENPTESSVQFVRFLLAVQCACGADSLVNLFSVLIQDAHNTLAVQLSKPITLRQVGFCLAQLLRVLIHTMRNYHDEQVHSVQLAQLSRALRILRVRYGLFFHDFNDPSLFDMRLSQWSHLGPLTRISSEVLLAEQAIRKAKQPGPVSNGNVNNTNNTMIVNNTVDESMIHFPTNPVTSNSAPPALVGIIPGQYHNFLACIEPDANSTSNLVRPNVSYLEAFCAGSSDVNGSSRFPLFPCGDPVHTRDSELYHADWINLLRDSSSVPPRRTMIEAQSVLSELQDWPTRGLLDVEPLRVTDDNSMHILPADCVLERVNLFTGLETCESSQQSSAYAEFLAATKYICLLPEAYHLLITRMHAGAHRSVTLAFHSSESVNSTDSAEPIHLLTDLFIPASPYLTCVTIEALLPHTFANISDAGDDRGTSTRLLVVSTEIGKKPIVLRDLSPPVPFSKLRISMSARLDCKLSRARIHLGTYFGRSGLLNLSDQDSLGWARKWEFAWSVGQPLFCSPSASMYNSSASTAFPLLDHLEQWKSSALASLDLIQSELVTWLTTNTEFDQKRPFGNKSPEFDKRTLTLYTRYWSLRYQVNWLQRVSDRLMRLAFSDLVDRIQMQIKSASLSGLIESLSSDKSRNLIEIMLLLLVAHSDHILSLALQSSEANSSSPLDSPISLIEPNELRQIIQSMLQLNFELGTRPTQVLSVGLTSSLLRLWYAKHPIDILHLDNPADFWLMDLIKDTFESHPDGCLNSQCMCCTRRTLAFWALIQRLMHMGLTDHLFITCLLLIHEHLNSVHPQRSKTLLRVVNLFNVLCGSPLLRDLPGTTSLEVWSVALDTVRAAHSGSDSTGLHGLLTWFYNHQLSCRGAPVSQPLDMRNDSDPVDNADSPLTRYEHARKVHFAWYTEPIIRRMVRLYEENMNREPETAEDEFPSGALFLDRMKRSRMQLLMKQCLSRTLNELRTSYSSVKPNESDQWSSGAPLQQLNRQMQWYTVHPAVCKQIMMVLQSVIHRVTCMLDWNHAGVVSPRFEPQMFLALCTAIGQLITMLPEELVQTALSRKSDNDSPEDDLLFRLLYCSIPLSVETKQQLPDAISGLLAHGMTLILGASSSRISSVYSDLTKNTQFVSKQSIRAADLLSFDSTSNTTLPNETAGLQLRDVWSMYCSRLPPRLLNLTTWNLMHSAPLPSSPDRVLSPNYRNSVSSRAVLWNLLSNCFTTLLLRSSLFSSRTDAVELEGVLTLYLLWFGEASFEPSAFAPSDRNHYSVSFHSSIFLDENALEHVLTEVDQMLDELDNNSTEKSSKRRKTDLSEVVSLVLRFIVAAACTSPSTCRFLLTSSKFARFFDALLTPLNRYSFTISPDFVRAVQVLFTCFAFTPVAMNDSANANPVHPFDRFCTERLLQSFRPSPEDMCSSLYKSGSMDLQDLLIRATCHRIRRVDVKQSTIQYPLTVRCSSHTISAIDPHIRLELAFCVLNVLHHHLIGTDKINDNSMIRLFSSNRTTPLDIFYDWMQADWIVWTMDPIVVPKPGDFTQTDQELLTNALRTTCCLFTKTSAFGRSEFHNSDPQVRRLLLHSRLFSELVHSLESELDSSESFVYQILDTLVDLLRISYVPDSVCRMVTMASLVGGWATLNRFANQLFADTHPQSVIDWLVSGLCVLLKKHGAQTQFLKKLNRCDLSSPLPCVLLLLLAFCYTEIMEQSDQLVHVATSCFLQQSKMDPSRSTADVDKGIPLAHIRTSGASELGQAFIQNIKRPYFQSVNTSSNLLTHSLPAGLSAPLAVFGEASLDHWRDACQLPSPPPLPVGSYPAVFLDQSCEINISDRLTDFAPVAWLHAVEAEDQLTSLTSSLTTYTTQSGAFTLYQGLFNKPSTRRPLNSPGIAVGLISSPSSADIDRPASDNQPPLILGTPAVGGSERVVKLTTRLPCLVWLRRIELGLSTENEIYQGPSAVLVEFYRGLAHSARQALVGTFSQSGFRTASRSTLDGPVILASSAPAGRRPNDTVLDFAPCLITHLVIRLYQWPGSQKSLALNKLRLLGHHVDDGEWTARRITSLSAIPTTSVQTMMSSSVALLHVIHNHMISGTLPKELITSNLIDRLLWPLLTVSMQSRRVTNMNRLSALLAHHEGSHLSAVDLSGIVNFLAAPLDATELSFQSTDPNPMTNWLDPFAAESDAVPDQLVYWTQSPFAAILAERIVVRLIAACSSGPLAFLDHVLARLLFNEQLVDTDLFSRSLEDAADSLETTAQMIESYWSPFGISSTITSSPSQRLFAFVCLHRDVGQTARLSCVLRWLGHVCSSYTDGVSTDTAEDALPLFYITEMLHVVVSVLWNLGSSSPFCGGLLDWRTELTDDIVRRVYSACVKTWMLFLTNLQHSAELRSFAEALGQVLCALCTIRPEFGLELLADLVRNQCQVDRVPDEVEFAHRLHVLTYVTQAETVVHRLVTEATLSEDQSTNVDCLAECCNWLNSYFLEQSSSAAEHPSITLVIRRIQLITTLLKPERPDALRGHLRKLVCDRLLSTLFNHCAASSTDVVTVRSIYSRRITSSAWPKMLNRTPYATQGNQLQSVVVDLCHMVICPSQICISNRTSVFDKSRYQLASLIKTRLHQIQACRESHIPKFVQSVILHTLQPVSWMRSIAVFVIPAIGSQATGRPNVMTPFTGPPLTIRLVPNLYSSDAAAFVNHIRQEFRVARQPDRSAHLCWNQAIMIVDIDDNQNWDSKLPSNKRQVNVAQLRITISTFLQPFIRLPARRISLMEYAASPKLARFELSVSGHYPLPEQRLQDFRCTDAIPLVQGASEHWTINQLARLVHGFGASGFEPVVLFVQPRLLSDVSHARAVPMTLEEQNKIPSPSYSSFLTVLSESGVIRSLADCTAHLFHSRCSVNKSDQTLSSPYSSFASITAPDSPHEIVEQNLKFHTPARLTILYRWLDSLSKSCDSQVSLDCPKFSPISRLLMKVTKPGSMSVASENAFVQKTPMCGMLVCLLLLRLDGYAESLLDVTSHLNFMTKGAESLSPSTPSMYNASSTFLIDLMKSILKLAQPLPLQQLSCMTASADIRQNSTGKTRQLMESSGEWSLRPLLFQALSRLYSHWITDKSKSISLFIGQHLKNGVLDLILSFLSTVALRLSRSPDSSVLLPDRVSLISSARLEFERELASLTDSVVRRPDELRYSVGYTNPSSHMAKGTGFASGSSESRWNAETIRIKSAQEDSDAIVFLHALIAFLKTFVDRAQHEDAGVEVTELSNYIYHVSCTLARYDIVRVLIGYLLNESALDLDNRVPLYRTLILLIRVIVHLPALHWILITGSTYTESKLQAIITEYSQLDTTWSNMKADVSGDTEFSQPCGTLPEGLPRDCPARLINRILQILSIYDTQLSKLGLKSNAEQSSGTNTPHPGTSSRTRCTLVRQKSIRYRKHIWRLAKRDPLLTETNEVDSIIPSELTDVQLPPVLSDDERSVETPISEQPHETGPEVLLADLTETDQGTDVTIGSPNDHESVEDVRPLDGETDNSEKNILDIPFLDSDVHEELDQGHNISNPSNTTERVQQLHTLLLELRATVTLVSFAVNTVYRRLDGDLSRATDSSETSLISSQLGPHRSNPVNEDPDLSTDSSRVYCDRLRPLQFGMLEMLSNPVNGEVFSLVPHHFSESAAQSEGLMLRPTDLGKPTWPFATLKNDQNTSAVSGPNTLARARRLAQEVVTLSTGLPLSEQSSVFVRVDENYVAMLKALITGPSDTPYANGCFVFDIFAPTDYPNSPPLFQLKTTGYGTVRFNPNLYQNGMVCLSILDTWQGAPEEKWDPATSSLLQVLISIQSLVFVPEPFFNEPGIEADHEHAELMNESRIYNFEIRNETVRWAILDQLRNPPAGFEAVCATYQIASLAQFAISFFAFRLSNPFSSFFSGIQTGICL</sequence>
<dbReference type="InterPro" id="IPR016135">
    <property type="entry name" value="UBQ-conjugating_enzyme/RWD"/>
</dbReference>
<comment type="caution">
    <text evidence="5">The sequence shown here is derived from an EMBL/GenBank/DDBJ whole genome shotgun (WGS) entry which is preliminary data.</text>
</comment>